<name>A0AB34CMF0_9GAMM</name>
<comment type="caution">
    <text evidence="1">The sequence shown here is derived from an EMBL/GenBank/DDBJ whole genome shotgun (WGS) entry which is preliminary data.</text>
</comment>
<dbReference type="AlphaFoldDB" id="A0AB34CMF0"/>
<evidence type="ECO:0000313" key="1">
    <source>
        <dbReference type="EMBL" id="KAA6126857.1"/>
    </source>
</evidence>
<dbReference type="Gene3D" id="2.40.160.20">
    <property type="match status" value="1"/>
</dbReference>
<dbReference type="RefSeq" id="WP_150037345.1">
    <property type="nucleotide sequence ID" value="NZ_VWVM01000004.1"/>
</dbReference>
<protein>
    <submittedName>
        <fullName evidence="1">DUF3237 family protein</fullName>
    </submittedName>
</protein>
<dbReference type="EMBL" id="VWVM01000004">
    <property type="protein sequence ID" value="KAA6126857.1"/>
    <property type="molecule type" value="Genomic_DNA"/>
</dbReference>
<proteinExistence type="predicted"/>
<accession>A0AB34CMF0</accession>
<sequence>MLPALKHSFTIEIKVDKPVVVSNRNSQGKRQLIPILSGSVYGELKGHVMPGGVDSQFVDSAGVCRLSARYALQVEQGTVYVENNGIRIIPEEYRDQLFGNDMRFFDELLPSQIYFRTVPVFEVDSPELNWLTTSIFVCAAERTQTGVKLDIYKVV</sequence>
<dbReference type="InterPro" id="IPR020915">
    <property type="entry name" value="UPF0311"/>
</dbReference>
<evidence type="ECO:0000313" key="2">
    <source>
        <dbReference type="Proteomes" id="UP000324255"/>
    </source>
</evidence>
<reference evidence="1 2" key="1">
    <citation type="submission" date="2019-09" db="EMBL/GenBank/DDBJ databases">
        <title>Genomic diversity of phyloplane-associated Pantoea species in Pakistan cotton crop.</title>
        <authorList>
            <person name="Tufail M.R."/>
            <person name="Cook D.R."/>
        </authorList>
    </citation>
    <scope>NUCLEOTIDE SEQUENCE [LARGE SCALE GENOMIC DNA]</scope>
    <source>
        <strain evidence="1 2">B_8</strain>
    </source>
</reference>
<dbReference type="Proteomes" id="UP000324255">
    <property type="component" value="Unassembled WGS sequence"/>
</dbReference>
<organism evidence="1 2">
    <name type="scientific">Candidatus Pantoea gossypiicola</name>
    <dbReference type="NCBI Taxonomy" id="2608008"/>
    <lineage>
        <taxon>Bacteria</taxon>
        <taxon>Pseudomonadati</taxon>
        <taxon>Pseudomonadota</taxon>
        <taxon>Gammaproteobacteria</taxon>
        <taxon>Enterobacterales</taxon>
        <taxon>Erwiniaceae</taxon>
        <taxon>Pantoea</taxon>
    </lineage>
</organism>
<dbReference type="PANTHER" id="PTHR37315">
    <property type="entry name" value="UPF0311 PROTEIN BLR7842"/>
    <property type="match status" value="1"/>
</dbReference>
<dbReference type="PANTHER" id="PTHR37315:SF1">
    <property type="entry name" value="UPF0311 PROTEIN BLR7842"/>
    <property type="match status" value="1"/>
</dbReference>
<gene>
    <name evidence="1" type="ORF">F3I20_07300</name>
</gene>
<keyword evidence="2" id="KW-1185">Reference proteome</keyword>
<dbReference type="Pfam" id="PF11578">
    <property type="entry name" value="DUF3237"/>
    <property type="match status" value="1"/>
</dbReference>